<feature type="binding site" description="axial binding residue" evidence="13">
    <location>
        <position position="400"/>
    </location>
    <ligand>
        <name>heme</name>
        <dbReference type="ChEBI" id="CHEBI:30413"/>
    </ligand>
    <ligandPart>
        <name>Fe</name>
        <dbReference type="ChEBI" id="CHEBI:18248"/>
    </ligandPart>
</feature>
<evidence type="ECO:0000256" key="3">
    <source>
        <dbReference type="ARBA" id="ARBA00004406"/>
    </source>
</evidence>
<protein>
    <recommendedName>
        <fullName evidence="5">unspecific monooxygenase</fullName>
        <ecNumber evidence="5">1.14.14.1</ecNumber>
    </recommendedName>
</protein>
<comment type="similarity">
    <text evidence="4 14">Belongs to the cytochrome P450 family.</text>
</comment>
<evidence type="ECO:0000256" key="12">
    <source>
        <dbReference type="ARBA" id="ARBA00023033"/>
    </source>
</evidence>
<comment type="caution">
    <text evidence="15">The sequence shown here is derived from an EMBL/GenBank/DDBJ whole genome shotgun (WGS) entry which is preliminary data.</text>
</comment>
<dbReference type="GO" id="GO:0005506">
    <property type="term" value="F:iron ion binding"/>
    <property type="evidence" value="ECO:0007669"/>
    <property type="project" value="InterPro"/>
</dbReference>
<dbReference type="InterPro" id="IPR036396">
    <property type="entry name" value="Cyt_P450_sf"/>
</dbReference>
<dbReference type="Proteomes" id="UP000245119">
    <property type="component" value="Linkage Group LG2"/>
</dbReference>
<dbReference type="OrthoDB" id="6141112at2759"/>
<dbReference type="PANTHER" id="PTHR24289:SF21">
    <property type="entry name" value="CYTOCHROME P450 1A"/>
    <property type="match status" value="1"/>
</dbReference>
<sequence length="459" mass="52185">MVYFDILKAVKGGTLHLLGEKLAKQYGDIVMCRTIIGNLCFLNSARLVRQVFTDKETQLIANDRPHTFTGAVLSYKFKDVGLSDEVKTSEWSKIRKLFHSTLRFYGSGVETLEGTLQTELHNLTETLEIQTKMVGENNRQIPLGCCELEMEHFLPISIRRVLATLVCNECPTYILICYCYTCRLAVIHSVACYNLYSYTPSLRGSEMLIGSVYLGTGAMNGSKLGARSSGHDIARRLERIRTCVSFSPTSMAEVHGDSWYATSTELLKGFFLYMVHHPRVMKKVQEEIDRVLGQKIPSLEDRRSLPFTEAAILEALRVVSAAPLSLAHETREDFTTDGFFISKGTIIFENIWSMNRDPTAWEDPEVFRPERFLDDEGQLLPPTHPTRWRFLPFGIGKRSCPGENFARSRAFLYVTTLLQQFDFLPPVNHDLLPLTPDSWTEGVVLQLKPCYVTIKRRSQ</sequence>
<evidence type="ECO:0000313" key="16">
    <source>
        <dbReference type="Proteomes" id="UP000245119"/>
    </source>
</evidence>
<evidence type="ECO:0000256" key="2">
    <source>
        <dbReference type="ARBA" id="ARBA00004174"/>
    </source>
</evidence>
<dbReference type="GO" id="GO:0042448">
    <property type="term" value="P:progesterone metabolic process"/>
    <property type="evidence" value="ECO:0007669"/>
    <property type="project" value="TreeGrafter"/>
</dbReference>
<dbReference type="AlphaFoldDB" id="A0A2T7PSX6"/>
<comment type="cofactor">
    <cofactor evidence="1 13">
        <name>heme</name>
        <dbReference type="ChEBI" id="CHEBI:30413"/>
    </cofactor>
</comment>
<keyword evidence="8" id="KW-0256">Endoplasmic reticulum</keyword>
<name>A0A2T7PSX6_POMCA</name>
<dbReference type="PRINTS" id="PR00463">
    <property type="entry name" value="EP450I"/>
</dbReference>
<evidence type="ECO:0000313" key="15">
    <source>
        <dbReference type="EMBL" id="PVD36528.1"/>
    </source>
</evidence>
<keyword evidence="12 14" id="KW-0503">Monooxygenase</keyword>
<evidence type="ECO:0000256" key="8">
    <source>
        <dbReference type="ARBA" id="ARBA00022824"/>
    </source>
</evidence>
<evidence type="ECO:0000256" key="4">
    <source>
        <dbReference type="ARBA" id="ARBA00010617"/>
    </source>
</evidence>
<dbReference type="EC" id="1.14.14.1" evidence="5"/>
<dbReference type="PRINTS" id="PR00385">
    <property type="entry name" value="P450"/>
</dbReference>
<evidence type="ECO:0000256" key="5">
    <source>
        <dbReference type="ARBA" id="ARBA00012109"/>
    </source>
</evidence>
<keyword evidence="10 14" id="KW-0560">Oxidoreductase</keyword>
<organism evidence="15 16">
    <name type="scientific">Pomacea canaliculata</name>
    <name type="common">Golden apple snail</name>
    <dbReference type="NCBI Taxonomy" id="400727"/>
    <lineage>
        <taxon>Eukaryota</taxon>
        <taxon>Metazoa</taxon>
        <taxon>Spiralia</taxon>
        <taxon>Lophotrochozoa</taxon>
        <taxon>Mollusca</taxon>
        <taxon>Gastropoda</taxon>
        <taxon>Caenogastropoda</taxon>
        <taxon>Architaenioglossa</taxon>
        <taxon>Ampullarioidea</taxon>
        <taxon>Ampullariidae</taxon>
        <taxon>Pomacea</taxon>
    </lineage>
</organism>
<keyword evidence="11 13" id="KW-0408">Iron</keyword>
<dbReference type="InterPro" id="IPR001128">
    <property type="entry name" value="Cyt_P450"/>
</dbReference>
<evidence type="ECO:0000256" key="14">
    <source>
        <dbReference type="RuleBase" id="RU000461"/>
    </source>
</evidence>
<comment type="subcellular location">
    <subcellularLocation>
        <location evidence="3">Endoplasmic reticulum membrane</location>
        <topology evidence="3">Peripheral membrane protein</topology>
    </subcellularLocation>
    <subcellularLocation>
        <location evidence="2">Microsome membrane</location>
        <topology evidence="2">Peripheral membrane protein</topology>
    </subcellularLocation>
</comment>
<dbReference type="GO" id="GO:0042446">
    <property type="term" value="P:hormone biosynthetic process"/>
    <property type="evidence" value="ECO:0007669"/>
    <property type="project" value="TreeGrafter"/>
</dbReference>
<evidence type="ECO:0000256" key="10">
    <source>
        <dbReference type="ARBA" id="ARBA00023002"/>
    </source>
</evidence>
<keyword evidence="7 13" id="KW-0479">Metal-binding</keyword>
<evidence type="ECO:0000256" key="7">
    <source>
        <dbReference type="ARBA" id="ARBA00022723"/>
    </source>
</evidence>
<accession>A0A2T7PSX6</accession>
<dbReference type="PROSITE" id="PS00086">
    <property type="entry name" value="CYTOCHROME_P450"/>
    <property type="match status" value="1"/>
</dbReference>
<reference evidence="15 16" key="1">
    <citation type="submission" date="2018-04" db="EMBL/GenBank/DDBJ databases">
        <title>The genome of golden apple snail Pomacea canaliculata provides insight into stress tolerance and invasive adaptation.</title>
        <authorList>
            <person name="Liu C."/>
            <person name="Liu B."/>
            <person name="Ren Y."/>
            <person name="Zhang Y."/>
            <person name="Wang H."/>
            <person name="Li S."/>
            <person name="Jiang F."/>
            <person name="Yin L."/>
            <person name="Zhang G."/>
            <person name="Qian W."/>
            <person name="Fan W."/>
        </authorList>
    </citation>
    <scope>NUCLEOTIDE SEQUENCE [LARGE SCALE GENOMIC DNA]</scope>
    <source>
        <strain evidence="15">SZHN2017</strain>
        <tissue evidence="15">Muscle</tissue>
    </source>
</reference>
<dbReference type="Gene3D" id="1.10.630.10">
    <property type="entry name" value="Cytochrome P450"/>
    <property type="match status" value="2"/>
</dbReference>
<dbReference type="GO" id="GO:0020037">
    <property type="term" value="F:heme binding"/>
    <property type="evidence" value="ECO:0007669"/>
    <property type="project" value="InterPro"/>
</dbReference>
<gene>
    <name evidence="15" type="ORF">C0Q70_03513</name>
</gene>
<dbReference type="EMBL" id="PZQS01000002">
    <property type="protein sequence ID" value="PVD36528.1"/>
    <property type="molecule type" value="Genomic_DNA"/>
</dbReference>
<dbReference type="SUPFAM" id="SSF48264">
    <property type="entry name" value="Cytochrome P450"/>
    <property type="match status" value="2"/>
</dbReference>
<dbReference type="STRING" id="400727.A0A2T7PSX6"/>
<evidence type="ECO:0000256" key="11">
    <source>
        <dbReference type="ARBA" id="ARBA00023004"/>
    </source>
</evidence>
<evidence type="ECO:0000256" key="9">
    <source>
        <dbReference type="ARBA" id="ARBA00022848"/>
    </source>
</evidence>
<keyword evidence="6 13" id="KW-0349">Heme</keyword>
<keyword evidence="9" id="KW-0492">Microsome</keyword>
<evidence type="ECO:0000256" key="6">
    <source>
        <dbReference type="ARBA" id="ARBA00022617"/>
    </source>
</evidence>
<dbReference type="InterPro" id="IPR017972">
    <property type="entry name" value="Cyt_P450_CS"/>
</dbReference>
<dbReference type="GO" id="GO:0004508">
    <property type="term" value="F:steroid 17-alpha-monooxygenase activity"/>
    <property type="evidence" value="ECO:0007669"/>
    <property type="project" value="TreeGrafter"/>
</dbReference>
<evidence type="ECO:0000256" key="1">
    <source>
        <dbReference type="ARBA" id="ARBA00001971"/>
    </source>
</evidence>
<dbReference type="PANTHER" id="PTHR24289">
    <property type="entry name" value="STEROID 17-ALPHA-HYDROXYLASE/17,20 LYASE"/>
    <property type="match status" value="1"/>
</dbReference>
<evidence type="ECO:0000256" key="13">
    <source>
        <dbReference type="PIRSR" id="PIRSR602401-1"/>
    </source>
</evidence>
<dbReference type="Pfam" id="PF00067">
    <property type="entry name" value="p450"/>
    <property type="match status" value="2"/>
</dbReference>
<dbReference type="InterPro" id="IPR002401">
    <property type="entry name" value="Cyt_P450_E_grp-I"/>
</dbReference>
<keyword evidence="16" id="KW-1185">Reference proteome</keyword>
<proteinExistence type="inferred from homology"/>